<dbReference type="AlphaFoldDB" id="A0A418XEW5"/>
<feature type="transmembrane region" description="Helical" evidence="2">
    <location>
        <begin position="38"/>
        <end position="60"/>
    </location>
</feature>
<keyword evidence="2" id="KW-1133">Transmembrane helix</keyword>
<evidence type="ECO:0000313" key="4">
    <source>
        <dbReference type="Proteomes" id="UP000284021"/>
    </source>
</evidence>
<dbReference type="EMBL" id="QYUR01000003">
    <property type="protein sequence ID" value="RJG11071.1"/>
    <property type="molecule type" value="Genomic_DNA"/>
</dbReference>
<reference evidence="3 4" key="1">
    <citation type="submission" date="2018-09" db="EMBL/GenBank/DDBJ databases">
        <authorList>
            <person name="Zhu H."/>
        </authorList>
    </citation>
    <scope>NUCLEOTIDE SEQUENCE [LARGE SCALE GENOMIC DNA]</scope>
    <source>
        <strain evidence="3 4">K1S02-6</strain>
    </source>
</reference>
<protein>
    <submittedName>
        <fullName evidence="3">DUF4381 domain-containing protein</fullName>
    </submittedName>
</protein>
<keyword evidence="1" id="KW-0175">Coiled coil</keyword>
<accession>A0A418XEW5</accession>
<dbReference type="InterPro" id="IPR025489">
    <property type="entry name" value="DUF4381"/>
</dbReference>
<proteinExistence type="predicted"/>
<keyword evidence="2" id="KW-0812">Transmembrane</keyword>
<keyword evidence="2" id="KW-0472">Membrane</keyword>
<evidence type="ECO:0000256" key="2">
    <source>
        <dbReference type="SAM" id="Phobius"/>
    </source>
</evidence>
<keyword evidence="4" id="KW-1185">Reference proteome</keyword>
<dbReference type="Proteomes" id="UP000284021">
    <property type="component" value="Unassembled WGS sequence"/>
</dbReference>
<dbReference type="OrthoDB" id="5406089at2"/>
<feature type="coiled-coil region" evidence="1">
    <location>
        <begin position="68"/>
        <end position="95"/>
    </location>
</feature>
<name>A0A418XEW5_9PSED</name>
<sequence>MSAATTTAAAAAAAPASLDQLKELALPAPSVSYLPQTWGWLVLLIVLLAALGIWLGLRWWHWQRNRYRREALARLNELEHRLSDAELRIAALRELPELLKRVALSMPEQPDVATLSGEQWQAFLAKTSAIPLPKDFSRQLANLAYAPANQLRSLSSTECSTLVALSRSWVETHHVAA</sequence>
<evidence type="ECO:0000256" key="1">
    <source>
        <dbReference type="SAM" id="Coils"/>
    </source>
</evidence>
<gene>
    <name evidence="3" type="ORF">D3879_15505</name>
</gene>
<organism evidence="3 4">
    <name type="scientific">Pseudomonas cavernicola</name>
    <dbReference type="NCBI Taxonomy" id="2320866"/>
    <lineage>
        <taxon>Bacteria</taxon>
        <taxon>Pseudomonadati</taxon>
        <taxon>Pseudomonadota</taxon>
        <taxon>Gammaproteobacteria</taxon>
        <taxon>Pseudomonadales</taxon>
        <taxon>Pseudomonadaceae</taxon>
        <taxon>Pseudomonas</taxon>
    </lineage>
</organism>
<comment type="caution">
    <text evidence="3">The sequence shown here is derived from an EMBL/GenBank/DDBJ whole genome shotgun (WGS) entry which is preliminary data.</text>
</comment>
<dbReference type="Pfam" id="PF14316">
    <property type="entry name" value="DUF4381"/>
    <property type="match status" value="1"/>
</dbReference>
<evidence type="ECO:0000313" key="3">
    <source>
        <dbReference type="EMBL" id="RJG11071.1"/>
    </source>
</evidence>
<dbReference type="RefSeq" id="WP_119955202.1">
    <property type="nucleotide sequence ID" value="NZ_QYUR01000003.1"/>
</dbReference>